<name>A0A2A9E3U1_9MICO</name>
<keyword evidence="3" id="KW-1185">Reference proteome</keyword>
<dbReference type="EMBL" id="PDJG01000001">
    <property type="protein sequence ID" value="PFG33025.1"/>
    <property type="molecule type" value="Genomic_DNA"/>
</dbReference>
<protein>
    <submittedName>
        <fullName evidence="2">Uncharacterized protein</fullName>
    </submittedName>
</protein>
<evidence type="ECO:0000256" key="1">
    <source>
        <dbReference type="SAM" id="SignalP"/>
    </source>
</evidence>
<dbReference type="PROSITE" id="PS51257">
    <property type="entry name" value="PROKAR_LIPOPROTEIN"/>
    <property type="match status" value="1"/>
</dbReference>
<feature type="chain" id="PRO_5038611678" evidence="1">
    <location>
        <begin position="28"/>
        <end position="108"/>
    </location>
</feature>
<dbReference type="OrthoDB" id="5147408at2"/>
<evidence type="ECO:0000313" key="3">
    <source>
        <dbReference type="Proteomes" id="UP000225548"/>
    </source>
</evidence>
<dbReference type="AlphaFoldDB" id="A0A2A9E3U1"/>
<sequence length="108" mass="10952">MMSRTWWASTGLVGTGFVLTLSGCADAGALNIVNDSDSQVVVQTGDQDATVPAWGGVSILDYGCTPGDVTVELASGQQTVLSGPVCPDQQIVVRGDIATLEPAASPDA</sequence>
<keyword evidence="1" id="KW-0732">Signal</keyword>
<feature type="signal peptide" evidence="1">
    <location>
        <begin position="1"/>
        <end position="27"/>
    </location>
</feature>
<evidence type="ECO:0000313" key="2">
    <source>
        <dbReference type="EMBL" id="PFG33025.1"/>
    </source>
</evidence>
<proteinExistence type="predicted"/>
<accession>A0A2A9E3U1</accession>
<reference evidence="2 3" key="1">
    <citation type="submission" date="2017-10" db="EMBL/GenBank/DDBJ databases">
        <title>Sequencing the genomes of 1000 actinobacteria strains.</title>
        <authorList>
            <person name="Klenk H.-P."/>
        </authorList>
    </citation>
    <scope>NUCLEOTIDE SEQUENCE [LARGE SCALE GENOMIC DNA]</scope>
    <source>
        <strain evidence="2 3">DSM 18966</strain>
    </source>
</reference>
<organism evidence="2 3">
    <name type="scientific">Sanguibacter antarcticus</name>
    <dbReference type="NCBI Taxonomy" id="372484"/>
    <lineage>
        <taxon>Bacteria</taxon>
        <taxon>Bacillati</taxon>
        <taxon>Actinomycetota</taxon>
        <taxon>Actinomycetes</taxon>
        <taxon>Micrococcales</taxon>
        <taxon>Sanguibacteraceae</taxon>
        <taxon>Sanguibacter</taxon>
    </lineage>
</organism>
<dbReference type="Proteomes" id="UP000225548">
    <property type="component" value="Unassembled WGS sequence"/>
</dbReference>
<gene>
    <name evidence="2" type="ORF">ATL42_0877</name>
</gene>
<comment type="caution">
    <text evidence="2">The sequence shown here is derived from an EMBL/GenBank/DDBJ whole genome shotgun (WGS) entry which is preliminary data.</text>
</comment>
<dbReference type="RefSeq" id="WP_098454296.1">
    <property type="nucleotide sequence ID" value="NZ_PDJG01000001.1"/>
</dbReference>